<dbReference type="RefSeq" id="XP_008715595.1">
    <property type="nucleotide sequence ID" value="XM_008717373.1"/>
</dbReference>
<evidence type="ECO:0000313" key="2">
    <source>
        <dbReference type="EMBL" id="ETN41086.1"/>
    </source>
</evidence>
<feature type="transmembrane region" description="Helical" evidence="1">
    <location>
        <begin position="205"/>
        <end position="233"/>
    </location>
</feature>
<dbReference type="STRING" id="1220924.W2RX45"/>
<accession>W2RX45</accession>
<protein>
    <recommendedName>
        <fullName evidence="4">Ubiquitin carrier protein</fullName>
    </recommendedName>
</protein>
<dbReference type="AlphaFoldDB" id="W2RX45"/>
<feature type="transmembrane region" description="Helical" evidence="1">
    <location>
        <begin position="159"/>
        <end position="184"/>
    </location>
</feature>
<feature type="transmembrane region" description="Helical" evidence="1">
    <location>
        <begin position="131"/>
        <end position="153"/>
    </location>
</feature>
<dbReference type="OrthoDB" id="2896006at2759"/>
<dbReference type="Proteomes" id="UP000030752">
    <property type="component" value="Unassembled WGS sequence"/>
</dbReference>
<keyword evidence="3" id="KW-1185">Reference proteome</keyword>
<name>W2RX45_CYPE1</name>
<dbReference type="GeneID" id="19970360"/>
<evidence type="ECO:0000313" key="3">
    <source>
        <dbReference type="Proteomes" id="UP000030752"/>
    </source>
</evidence>
<organism evidence="2 3">
    <name type="scientific">Cyphellophora europaea (strain CBS 101466)</name>
    <name type="common">Phialophora europaea</name>
    <dbReference type="NCBI Taxonomy" id="1220924"/>
    <lineage>
        <taxon>Eukaryota</taxon>
        <taxon>Fungi</taxon>
        <taxon>Dikarya</taxon>
        <taxon>Ascomycota</taxon>
        <taxon>Pezizomycotina</taxon>
        <taxon>Eurotiomycetes</taxon>
        <taxon>Chaetothyriomycetidae</taxon>
        <taxon>Chaetothyriales</taxon>
        <taxon>Cyphellophoraceae</taxon>
        <taxon>Cyphellophora</taxon>
    </lineage>
</organism>
<proteinExistence type="predicted"/>
<dbReference type="InParanoid" id="W2RX45"/>
<feature type="transmembrane region" description="Helical" evidence="1">
    <location>
        <begin position="253"/>
        <end position="275"/>
    </location>
</feature>
<sequence length="376" mass="41590">MTVHNLLRRGMDIVALADKSQHDDDNDKPMNPLALMVITLTFLAFLFLMFTISYTYGHVIPTLCMIETPSAQAYVPVNAAAAPDAPPAYDAVPKPDDEEADVLLVQNKPITTSIRATILHLRAKAGYWSRFRGLSVFLVWNFIRSLITNIIGAPFMHPIGFAVAAIIAETLLARLHLTWVHIVISEPSTKPWYRRVPPWNTWKKIAPAVALLSVCTQITVTMPLLVTGSFGAWKHMQDPEYEPGTGDLYASGGQAFFAFLVFIALFVGIQIPALVTMVRVAASMLPEEDETIVEFDRSFQGRTTPEIIGGQGKIGIVEAWKSYPRTSRIRLLKLMAKVAAISAAAWMFFVMVLVAETHLLLGENVGAFMRAVHGRN</sequence>
<dbReference type="EMBL" id="KB822719">
    <property type="protein sequence ID" value="ETN41086.1"/>
    <property type="molecule type" value="Genomic_DNA"/>
</dbReference>
<feature type="transmembrane region" description="Helical" evidence="1">
    <location>
        <begin position="334"/>
        <end position="355"/>
    </location>
</feature>
<dbReference type="VEuPathDB" id="FungiDB:HMPREF1541_03021"/>
<keyword evidence="1" id="KW-1133">Transmembrane helix</keyword>
<dbReference type="eggNOG" id="ENOG502SERQ">
    <property type="taxonomic scope" value="Eukaryota"/>
</dbReference>
<keyword evidence="1" id="KW-0472">Membrane</keyword>
<keyword evidence="1" id="KW-0812">Transmembrane</keyword>
<gene>
    <name evidence="2" type="ORF">HMPREF1541_03021</name>
</gene>
<reference evidence="2 3" key="1">
    <citation type="submission" date="2013-03" db="EMBL/GenBank/DDBJ databases">
        <title>The Genome Sequence of Phialophora europaea CBS 101466.</title>
        <authorList>
            <consortium name="The Broad Institute Genomics Platform"/>
            <person name="Cuomo C."/>
            <person name="de Hoog S."/>
            <person name="Gorbushina A."/>
            <person name="Walker B."/>
            <person name="Young S.K."/>
            <person name="Zeng Q."/>
            <person name="Gargeya S."/>
            <person name="Fitzgerald M."/>
            <person name="Haas B."/>
            <person name="Abouelleil A."/>
            <person name="Allen A.W."/>
            <person name="Alvarado L."/>
            <person name="Arachchi H.M."/>
            <person name="Berlin A.M."/>
            <person name="Chapman S.B."/>
            <person name="Gainer-Dewar J."/>
            <person name="Goldberg J."/>
            <person name="Griggs A."/>
            <person name="Gujja S."/>
            <person name="Hansen M."/>
            <person name="Howarth C."/>
            <person name="Imamovic A."/>
            <person name="Ireland A."/>
            <person name="Larimer J."/>
            <person name="McCowan C."/>
            <person name="Murphy C."/>
            <person name="Pearson M."/>
            <person name="Poon T.W."/>
            <person name="Priest M."/>
            <person name="Roberts A."/>
            <person name="Saif S."/>
            <person name="Shea T."/>
            <person name="Sisk P."/>
            <person name="Sykes S."/>
            <person name="Wortman J."/>
            <person name="Nusbaum C."/>
            <person name="Birren B."/>
        </authorList>
    </citation>
    <scope>NUCLEOTIDE SEQUENCE [LARGE SCALE GENOMIC DNA]</scope>
    <source>
        <strain evidence="2 3">CBS 101466</strain>
    </source>
</reference>
<dbReference type="HOGENOM" id="CLU_038857_1_1_1"/>
<feature type="transmembrane region" description="Helical" evidence="1">
    <location>
        <begin position="33"/>
        <end position="56"/>
    </location>
</feature>
<evidence type="ECO:0000256" key="1">
    <source>
        <dbReference type="SAM" id="Phobius"/>
    </source>
</evidence>
<evidence type="ECO:0008006" key="4">
    <source>
        <dbReference type="Google" id="ProtNLM"/>
    </source>
</evidence>